<evidence type="ECO:0000256" key="2">
    <source>
        <dbReference type="SAM" id="Phobius"/>
    </source>
</evidence>
<sequence length="401" mass="41690">MTGLREMFEDLAVSPPPPSQVTGEEMYAAGRRRRKRRTRIVRAVAALAVTAVAAATASVVTMVSPPPEPASSGDPLPAGNINWIGAADSRHLYAAVQACPDQSCVKTLVQLYASDNGGQGWTPRGDAMVLVDAVVAGPSTLVATVAGKSTPSVSTNGGHTWTSAQRRSQAAAVPPGGTLFCWASTDAELCSPYVVDPAAGWFAPLARPPALRPGAQWMRAGDRLWGAGADLNGISAVAVSTDAGHTWSTRTLQCPRAICYGATVATTADGNTAYAVVTSPNARFVYRGGVTGAWTLTGIEKITAHEAALGGDRSFVTADGTHVVYGTKPVGDLDGRTFSANSGTDTPYQPVVMDGLPALVRAIGRAPDGWFFTSTYGPERAVYGSTDGRHWSVIASTLTKE</sequence>
<organism evidence="3 4">
    <name type="scientific">Phytohabitans aurantiacus</name>
    <dbReference type="NCBI Taxonomy" id="3016789"/>
    <lineage>
        <taxon>Bacteria</taxon>
        <taxon>Bacillati</taxon>
        <taxon>Actinomycetota</taxon>
        <taxon>Actinomycetes</taxon>
        <taxon>Micromonosporales</taxon>
        <taxon>Micromonosporaceae</taxon>
    </lineage>
</organism>
<dbReference type="Proteomes" id="UP001144280">
    <property type="component" value="Unassembled WGS sequence"/>
</dbReference>
<keyword evidence="2" id="KW-0472">Membrane</keyword>
<accession>A0ABQ5QMC4</accession>
<keyword evidence="4" id="KW-1185">Reference proteome</keyword>
<evidence type="ECO:0000256" key="1">
    <source>
        <dbReference type="SAM" id="MobiDB-lite"/>
    </source>
</evidence>
<feature type="transmembrane region" description="Helical" evidence="2">
    <location>
        <begin position="40"/>
        <end position="63"/>
    </location>
</feature>
<name>A0ABQ5QMC4_9ACTN</name>
<keyword evidence="2" id="KW-1133">Transmembrane helix</keyword>
<evidence type="ECO:0000313" key="4">
    <source>
        <dbReference type="Proteomes" id="UP001144280"/>
    </source>
</evidence>
<dbReference type="SUPFAM" id="SSF110296">
    <property type="entry name" value="Oligoxyloglucan reducing end-specific cellobiohydrolase"/>
    <property type="match status" value="1"/>
</dbReference>
<feature type="region of interest" description="Disordered" evidence="1">
    <location>
        <begin position="1"/>
        <end position="32"/>
    </location>
</feature>
<evidence type="ECO:0000313" key="3">
    <source>
        <dbReference type="EMBL" id="GLH95698.1"/>
    </source>
</evidence>
<evidence type="ECO:0008006" key="5">
    <source>
        <dbReference type="Google" id="ProtNLM"/>
    </source>
</evidence>
<reference evidence="3" key="1">
    <citation type="submission" date="2022-12" db="EMBL/GenBank/DDBJ databases">
        <title>New Phytohabitans aurantiacus sp. RD004123 nov., an actinomycete isolated from soil.</title>
        <authorList>
            <person name="Triningsih D.W."/>
            <person name="Harunari E."/>
            <person name="Igarashi Y."/>
        </authorList>
    </citation>
    <scope>NUCLEOTIDE SEQUENCE</scope>
    <source>
        <strain evidence="3">RD004123</strain>
    </source>
</reference>
<keyword evidence="2" id="KW-0812">Transmembrane</keyword>
<comment type="caution">
    <text evidence="3">The sequence shown here is derived from an EMBL/GenBank/DDBJ whole genome shotgun (WGS) entry which is preliminary data.</text>
</comment>
<gene>
    <name evidence="3" type="ORF">Pa4123_09700</name>
</gene>
<dbReference type="InterPro" id="IPR015943">
    <property type="entry name" value="WD40/YVTN_repeat-like_dom_sf"/>
</dbReference>
<dbReference type="EMBL" id="BSDI01000004">
    <property type="protein sequence ID" value="GLH95698.1"/>
    <property type="molecule type" value="Genomic_DNA"/>
</dbReference>
<dbReference type="RefSeq" id="WP_281892742.1">
    <property type="nucleotide sequence ID" value="NZ_BSDI01000004.1"/>
</dbReference>
<dbReference type="Gene3D" id="2.130.10.10">
    <property type="entry name" value="YVTN repeat-like/Quinoprotein amine dehydrogenase"/>
    <property type="match status" value="1"/>
</dbReference>
<proteinExistence type="predicted"/>
<protein>
    <recommendedName>
        <fullName evidence="5">Exo-alpha-sialidase</fullName>
    </recommendedName>
</protein>